<dbReference type="SUPFAM" id="SSF52058">
    <property type="entry name" value="L domain-like"/>
    <property type="match status" value="1"/>
</dbReference>
<proteinExistence type="predicted"/>
<gene>
    <name evidence="5" type="ORF">HINF_LOCUS17850</name>
    <name evidence="4" type="ORF">HINF_LOCUS66094</name>
</gene>
<evidence type="ECO:0000313" key="5">
    <source>
        <dbReference type="EMBL" id="CAL6002294.1"/>
    </source>
</evidence>
<dbReference type="AlphaFoldDB" id="A0AA86RHC7"/>
<evidence type="ECO:0000313" key="6">
    <source>
        <dbReference type="Proteomes" id="UP001642409"/>
    </source>
</evidence>
<name>A0AA86RHC7_9EUKA</name>
<dbReference type="Proteomes" id="UP001642409">
    <property type="component" value="Unassembled WGS sequence"/>
</dbReference>
<dbReference type="InterPro" id="IPR025875">
    <property type="entry name" value="Leu-rich_rpt_4"/>
</dbReference>
<dbReference type="PANTHER" id="PTHR46652:SF3">
    <property type="entry name" value="LEUCINE-RICH REPEAT-CONTAINING PROTEIN 9"/>
    <property type="match status" value="1"/>
</dbReference>
<dbReference type="SMART" id="SM00365">
    <property type="entry name" value="LRR_SD22"/>
    <property type="match status" value="4"/>
</dbReference>
<keyword evidence="2" id="KW-0677">Repeat</keyword>
<evidence type="ECO:0000313" key="4">
    <source>
        <dbReference type="EMBL" id="CAI9978449.1"/>
    </source>
</evidence>
<reference evidence="4" key="1">
    <citation type="submission" date="2023-06" db="EMBL/GenBank/DDBJ databases">
        <authorList>
            <person name="Kurt Z."/>
        </authorList>
    </citation>
    <scope>NUCLEOTIDE SEQUENCE</scope>
</reference>
<evidence type="ECO:0000256" key="1">
    <source>
        <dbReference type="ARBA" id="ARBA00022614"/>
    </source>
</evidence>
<dbReference type="InterPro" id="IPR001611">
    <property type="entry name" value="Leu-rich_rpt"/>
</dbReference>
<dbReference type="InterPro" id="IPR032675">
    <property type="entry name" value="LRR_dom_sf"/>
</dbReference>
<dbReference type="PROSITE" id="PS51450">
    <property type="entry name" value="LRR"/>
    <property type="match status" value="3"/>
</dbReference>
<keyword evidence="6" id="KW-1185">Reference proteome</keyword>
<dbReference type="InterPro" id="IPR050836">
    <property type="entry name" value="SDS22/Internalin_LRR"/>
</dbReference>
<protein>
    <submittedName>
        <fullName evidence="4">Leucine-rich repeat domain-containing protein</fullName>
    </submittedName>
    <submittedName>
        <fullName evidence="5">Leucine-rich_repeat domain-containing protein</fullName>
    </submittedName>
</protein>
<feature type="coiled-coil region" evidence="3">
    <location>
        <begin position="204"/>
        <end position="239"/>
    </location>
</feature>
<keyword evidence="3" id="KW-0175">Coiled coil</keyword>
<dbReference type="SMART" id="SM00369">
    <property type="entry name" value="LRR_TYP"/>
    <property type="match status" value="4"/>
</dbReference>
<evidence type="ECO:0000256" key="2">
    <source>
        <dbReference type="ARBA" id="ARBA00022737"/>
    </source>
</evidence>
<organism evidence="4">
    <name type="scientific">Hexamita inflata</name>
    <dbReference type="NCBI Taxonomy" id="28002"/>
    <lineage>
        <taxon>Eukaryota</taxon>
        <taxon>Metamonada</taxon>
        <taxon>Diplomonadida</taxon>
        <taxon>Hexamitidae</taxon>
        <taxon>Hexamitinae</taxon>
        <taxon>Hexamita</taxon>
    </lineage>
</organism>
<dbReference type="InterPro" id="IPR003591">
    <property type="entry name" value="Leu-rich_rpt_typical-subtyp"/>
</dbReference>
<comment type="caution">
    <text evidence="4">The sequence shown here is derived from an EMBL/GenBank/DDBJ whole genome shotgun (WGS) entry which is preliminary data.</text>
</comment>
<dbReference type="Gene3D" id="3.80.10.10">
    <property type="entry name" value="Ribonuclease Inhibitor"/>
    <property type="match status" value="2"/>
</dbReference>
<dbReference type="EMBL" id="CAXDID020000045">
    <property type="protein sequence ID" value="CAL6002294.1"/>
    <property type="molecule type" value="Genomic_DNA"/>
</dbReference>
<dbReference type="Pfam" id="PF13855">
    <property type="entry name" value="LRR_8"/>
    <property type="match status" value="1"/>
</dbReference>
<sequence length="583" mass="68035">MWFSDILRYFTNRTELMTKRPNLIGIRICTEYITYSSDWSKVLFGGYFRDKTQRTQTVWGFPLKALDILFQRVRNPQFKHKFRTYIQKKNVVSNLRNTPIILQSLEYLKYHYTIYYLTTSQLCQMIQQNEKALNEEYDAKMTLKYAGKIKDGNLEIDNSHDVDPEITNLRFLEKFDIQMLKIRIRIDMHVKLRSNTIKELNLGNQRITIENQLLNLKVDDLELENLEVLELENNKLENKQLYNLAKFKKLNTLNVSNNNVDLTHIHTVSSLTKLTMQECGLKNIDLISQLVNLEDLDLSKNTELDLSPLCKLQSLTKLSIYNCGLKNIDQFVLLTNLEVLVISYNLLKNISSIGKLVQLRELDISWNTNLDIAPLKDLVGLIILNLSGCDLRQLSALKPLINLQTLDLTSNYYINIFELQYLKNLTHLYLADCYLVSVYVLRPLVNLEELYISHNKIVYLDANINEMTSLKELHVQGNSISDFTSVEKHSNYNNINNYGFRIFKITSQYKQSYEDLFLANKLRKIESPNIQLKQIYIYCKTFQTALGSLKQQINTILNSANHIQFTSAIAHLFEKLNQQTVSQ</sequence>
<accession>A0AA86RHC7</accession>
<reference evidence="5 6" key="2">
    <citation type="submission" date="2024-07" db="EMBL/GenBank/DDBJ databases">
        <authorList>
            <person name="Akdeniz Z."/>
        </authorList>
    </citation>
    <scope>NUCLEOTIDE SEQUENCE [LARGE SCALE GENOMIC DNA]</scope>
</reference>
<keyword evidence="1" id="KW-0433">Leucine-rich repeat</keyword>
<dbReference type="PANTHER" id="PTHR46652">
    <property type="entry name" value="LEUCINE-RICH REPEAT AND IQ DOMAIN-CONTAINING PROTEIN 1-RELATED"/>
    <property type="match status" value="1"/>
</dbReference>
<dbReference type="EMBL" id="CATOUU010001185">
    <property type="protein sequence ID" value="CAI9978449.1"/>
    <property type="molecule type" value="Genomic_DNA"/>
</dbReference>
<dbReference type="Pfam" id="PF12799">
    <property type="entry name" value="LRR_4"/>
    <property type="match status" value="1"/>
</dbReference>
<evidence type="ECO:0000256" key="3">
    <source>
        <dbReference type="SAM" id="Coils"/>
    </source>
</evidence>